<comment type="caution">
    <text evidence="1">The sequence shown here is derived from an EMBL/GenBank/DDBJ whole genome shotgun (WGS) entry which is preliminary data.</text>
</comment>
<reference evidence="1 2" key="1">
    <citation type="journal article" date="2015" name="Stand. Genomic Sci.">
        <title>Genomic information of the arsenic-resistant bacterium Lysobacter arseniciresistens type strain ZS79(T) and comparison of Lysobacter draft genomes.</title>
        <authorList>
            <person name="Liu L."/>
            <person name="Zhang S."/>
            <person name="Luo M."/>
            <person name="Wang G."/>
        </authorList>
    </citation>
    <scope>NUCLEOTIDE SEQUENCE [LARGE SCALE GENOMIC DNA]</scope>
    <source>
        <strain evidence="1 2">ZS79</strain>
    </source>
</reference>
<sequence>MVIAFVTAQVIIADATFQTIVAHIAPQVIVPGITKELISTVSTSNDVIASTGINNIVTAVTHDRVGGFVAINHIVGLAGLQYLLIDRSGIQGHRVTVAKVNRQAVLSQARDRIKLGGECQLISRISAEVQHQALAITSEVHIRSNNPLKDQSAVPTLIVYVIDTIA</sequence>
<name>A0A0A0F338_9GAMM</name>
<evidence type="ECO:0000313" key="2">
    <source>
        <dbReference type="Proteomes" id="UP000029989"/>
    </source>
</evidence>
<accession>A0A0A0F338</accession>
<dbReference type="Proteomes" id="UP000029989">
    <property type="component" value="Unassembled WGS sequence"/>
</dbReference>
<proteinExistence type="predicted"/>
<organism evidence="1 2">
    <name type="scientific">Lysobacter arseniciresistens ZS79</name>
    <dbReference type="NCBI Taxonomy" id="913325"/>
    <lineage>
        <taxon>Bacteria</taxon>
        <taxon>Pseudomonadati</taxon>
        <taxon>Pseudomonadota</taxon>
        <taxon>Gammaproteobacteria</taxon>
        <taxon>Lysobacterales</taxon>
        <taxon>Lysobacteraceae</taxon>
        <taxon>Novilysobacter</taxon>
    </lineage>
</organism>
<dbReference type="EMBL" id="AVPT01000004">
    <property type="protein sequence ID" value="KGM57229.1"/>
    <property type="molecule type" value="Genomic_DNA"/>
</dbReference>
<evidence type="ECO:0000313" key="1">
    <source>
        <dbReference type="EMBL" id="KGM57229.1"/>
    </source>
</evidence>
<keyword evidence="2" id="KW-1185">Reference proteome</keyword>
<dbReference type="AlphaFoldDB" id="A0A0A0F338"/>
<gene>
    <name evidence="1" type="ORF">N799_10360</name>
</gene>
<protein>
    <submittedName>
        <fullName evidence="1">Uncharacterized protein</fullName>
    </submittedName>
</protein>